<dbReference type="Pfam" id="PF04542">
    <property type="entry name" value="Sigma70_r2"/>
    <property type="match status" value="1"/>
</dbReference>
<name>A0A098BWS2_9BACT</name>
<evidence type="ECO:0000313" key="7">
    <source>
        <dbReference type="EMBL" id="CEA15105.1"/>
    </source>
</evidence>
<reference evidence="7 8" key="1">
    <citation type="submission" date="2014-08" db="EMBL/GenBank/DDBJ databases">
        <authorList>
            <person name="Wibberg D."/>
        </authorList>
    </citation>
    <scope>NUCLEOTIDE SEQUENCE [LARGE SCALE GENOMIC DNA]</scope>
    <source>
        <strain evidence="8">ING2-E5B</strain>
    </source>
</reference>
<dbReference type="HOGENOM" id="CLU_047691_4_2_10"/>
<evidence type="ECO:0000259" key="5">
    <source>
        <dbReference type="Pfam" id="PF04542"/>
    </source>
</evidence>
<dbReference type="InterPro" id="IPR039425">
    <property type="entry name" value="RNA_pol_sigma-70-like"/>
</dbReference>
<keyword evidence="2" id="KW-0805">Transcription regulation</keyword>
<dbReference type="KEGG" id="pbt:ING2E5B_0336"/>
<organism evidence="7 8">
    <name type="scientific">Fermentimonas caenicola</name>
    <dbReference type="NCBI Taxonomy" id="1562970"/>
    <lineage>
        <taxon>Bacteria</taxon>
        <taxon>Pseudomonadati</taxon>
        <taxon>Bacteroidota</taxon>
        <taxon>Bacteroidia</taxon>
        <taxon>Bacteroidales</taxon>
        <taxon>Dysgonomonadaceae</taxon>
        <taxon>Fermentimonas</taxon>
    </lineage>
</organism>
<dbReference type="OrthoDB" id="1121921at2"/>
<dbReference type="EMBL" id="LN515532">
    <property type="protein sequence ID" value="CEA15105.1"/>
    <property type="molecule type" value="Genomic_DNA"/>
</dbReference>
<sequence>MTRGVNFSYIASLYDEYLNSMYSYAIHMGFNEQTAMDAIHDVFYKLCINQSVLNNISNHKSYLLRALRNRLIDINRSDRIQTVENTNKEEDAEKLTFMLNVTVEDELIEKEAQDEIRHKVEEYLKKLSDRQREIIYLRFIEEHSYEEIAEIMNISVESSRNLISKSLSKLKNQNLLTYIY</sequence>
<dbReference type="InterPro" id="IPR013324">
    <property type="entry name" value="RNA_pol_sigma_r3/r4-like"/>
</dbReference>
<dbReference type="SUPFAM" id="SSF88946">
    <property type="entry name" value="Sigma2 domain of RNA polymerase sigma factors"/>
    <property type="match status" value="1"/>
</dbReference>
<evidence type="ECO:0000256" key="4">
    <source>
        <dbReference type="ARBA" id="ARBA00023163"/>
    </source>
</evidence>
<evidence type="ECO:0000256" key="1">
    <source>
        <dbReference type="ARBA" id="ARBA00010641"/>
    </source>
</evidence>
<dbReference type="GO" id="GO:0016987">
    <property type="term" value="F:sigma factor activity"/>
    <property type="evidence" value="ECO:0007669"/>
    <property type="project" value="UniProtKB-KW"/>
</dbReference>
<dbReference type="InterPro" id="IPR013325">
    <property type="entry name" value="RNA_pol_sigma_r2"/>
</dbReference>
<dbReference type="InterPro" id="IPR014284">
    <property type="entry name" value="RNA_pol_sigma-70_dom"/>
</dbReference>
<keyword evidence="3" id="KW-0731">Sigma factor</keyword>
<dbReference type="GO" id="GO:0006352">
    <property type="term" value="P:DNA-templated transcription initiation"/>
    <property type="evidence" value="ECO:0007669"/>
    <property type="project" value="InterPro"/>
</dbReference>
<dbReference type="InterPro" id="IPR036388">
    <property type="entry name" value="WH-like_DNA-bd_sf"/>
</dbReference>
<evidence type="ECO:0000256" key="2">
    <source>
        <dbReference type="ARBA" id="ARBA00023015"/>
    </source>
</evidence>
<evidence type="ECO:0000313" key="8">
    <source>
        <dbReference type="Proteomes" id="UP000032417"/>
    </source>
</evidence>
<dbReference type="AlphaFoldDB" id="A0A098BWS2"/>
<dbReference type="PANTHER" id="PTHR43133">
    <property type="entry name" value="RNA POLYMERASE ECF-TYPE SIGMA FACTO"/>
    <property type="match status" value="1"/>
</dbReference>
<dbReference type="Gene3D" id="1.10.1740.10">
    <property type="match status" value="1"/>
</dbReference>
<keyword evidence="4" id="KW-0804">Transcription</keyword>
<keyword evidence="8" id="KW-1185">Reference proteome</keyword>
<dbReference type="STRING" id="1562970.ING2E5B_0336"/>
<accession>A0A098BWS2</accession>
<gene>
    <name evidence="7" type="ORF">ING2E5B_0336</name>
</gene>
<dbReference type="InterPro" id="IPR013249">
    <property type="entry name" value="RNA_pol_sigma70_r4_t2"/>
</dbReference>
<dbReference type="Gene3D" id="1.10.10.10">
    <property type="entry name" value="Winged helix-like DNA-binding domain superfamily/Winged helix DNA-binding domain"/>
    <property type="match status" value="1"/>
</dbReference>
<dbReference type="NCBIfam" id="TIGR02937">
    <property type="entry name" value="sigma70-ECF"/>
    <property type="match status" value="1"/>
</dbReference>
<dbReference type="InterPro" id="IPR007627">
    <property type="entry name" value="RNA_pol_sigma70_r2"/>
</dbReference>
<feature type="domain" description="RNA polymerase sigma-70 region 2" evidence="5">
    <location>
        <begin position="13"/>
        <end position="77"/>
    </location>
</feature>
<comment type="similarity">
    <text evidence="1">Belongs to the sigma-70 factor family. ECF subfamily.</text>
</comment>
<dbReference type="Proteomes" id="UP000032417">
    <property type="component" value="Chromosome 1"/>
</dbReference>
<proteinExistence type="inferred from homology"/>
<evidence type="ECO:0000259" key="6">
    <source>
        <dbReference type="Pfam" id="PF08281"/>
    </source>
</evidence>
<dbReference type="SUPFAM" id="SSF88659">
    <property type="entry name" value="Sigma3 and sigma4 domains of RNA polymerase sigma factors"/>
    <property type="match status" value="1"/>
</dbReference>
<dbReference type="CDD" id="cd06171">
    <property type="entry name" value="Sigma70_r4"/>
    <property type="match status" value="1"/>
</dbReference>
<evidence type="ECO:0000256" key="3">
    <source>
        <dbReference type="ARBA" id="ARBA00023082"/>
    </source>
</evidence>
<dbReference type="PATRIC" id="fig|1562970.3.peg.333"/>
<dbReference type="PANTHER" id="PTHR43133:SF46">
    <property type="entry name" value="RNA POLYMERASE SIGMA-70 FACTOR ECF SUBFAMILY"/>
    <property type="match status" value="1"/>
</dbReference>
<feature type="domain" description="RNA polymerase sigma factor 70 region 4 type 2" evidence="6">
    <location>
        <begin position="119"/>
        <end position="170"/>
    </location>
</feature>
<protein>
    <submittedName>
        <fullName evidence="7">Uncharacterized protein</fullName>
    </submittedName>
</protein>
<dbReference type="Pfam" id="PF08281">
    <property type="entry name" value="Sigma70_r4_2"/>
    <property type="match status" value="1"/>
</dbReference>